<protein>
    <submittedName>
        <fullName evidence="3">Glutamine-binding periplasmic protein</fullName>
    </submittedName>
</protein>
<dbReference type="PANTHER" id="PTHR35936">
    <property type="entry name" value="MEMBRANE-BOUND LYTIC MUREIN TRANSGLYCOSYLASE F"/>
    <property type="match status" value="1"/>
</dbReference>
<evidence type="ECO:0000259" key="2">
    <source>
        <dbReference type="SMART" id="SM00062"/>
    </source>
</evidence>
<dbReference type="Proteomes" id="UP000283786">
    <property type="component" value="Chromosome"/>
</dbReference>
<evidence type="ECO:0000313" key="3">
    <source>
        <dbReference type="EMBL" id="QPM91665.1"/>
    </source>
</evidence>
<keyword evidence="4" id="KW-1185">Reference proteome</keyword>
<feature type="domain" description="Solute-binding protein family 3/N-terminal" evidence="2">
    <location>
        <begin position="34"/>
        <end position="260"/>
    </location>
</feature>
<accession>A0A418SG98</accession>
<organism evidence="3 4">
    <name type="scientific">Pseudooceanicola algae</name>
    <dbReference type="NCBI Taxonomy" id="1537215"/>
    <lineage>
        <taxon>Bacteria</taxon>
        <taxon>Pseudomonadati</taxon>
        <taxon>Pseudomonadota</taxon>
        <taxon>Alphaproteobacteria</taxon>
        <taxon>Rhodobacterales</taxon>
        <taxon>Paracoccaceae</taxon>
        <taxon>Pseudooceanicola</taxon>
    </lineage>
</organism>
<dbReference type="EMBL" id="CP060436">
    <property type="protein sequence ID" value="QPM91665.1"/>
    <property type="molecule type" value="Genomic_DNA"/>
</dbReference>
<dbReference type="SMART" id="SM00062">
    <property type="entry name" value="PBPb"/>
    <property type="match status" value="1"/>
</dbReference>
<sequence>MNKTLLGLLAAAGLGLTATAASADVLSDIMDAGKITVATEMHYAPFDILEDGKYVGIDADIFAIMSEKMGVEVEYLDLPWQSILPGLEAGKFDFVIAPVTMTAERMERYNFSLPIGNATVALAKKAGDDSIMTPEDIAGKAAGSQKGSAQLAQLQAFSDGLETPADVREYGNIDEALADLAAGRLSGVANSLPLMGYAAVQRPGVFELVLPPFGDPKYFGWVAAGGDETTTLIAKVNEILLEMHEDGSLDAINEKWLGAAPELPTTMPEVQ</sequence>
<dbReference type="Gene3D" id="3.40.190.10">
    <property type="entry name" value="Periplasmic binding protein-like II"/>
    <property type="match status" value="2"/>
</dbReference>
<dbReference type="AlphaFoldDB" id="A0A418SG98"/>
<dbReference type="OrthoDB" id="9814231at2"/>
<gene>
    <name evidence="3" type="primary">glnH</name>
    <name evidence="3" type="ORF">PSAL_029200</name>
</gene>
<dbReference type="InterPro" id="IPR001638">
    <property type="entry name" value="Solute-binding_3/MltF_N"/>
</dbReference>
<evidence type="ECO:0000313" key="4">
    <source>
        <dbReference type="Proteomes" id="UP000283786"/>
    </source>
</evidence>
<dbReference type="PANTHER" id="PTHR35936:SF34">
    <property type="entry name" value="ABC TRANSPORTER EXTRACELLULAR-BINDING PROTEIN YCKB-RELATED"/>
    <property type="match status" value="1"/>
</dbReference>
<proteinExistence type="predicted"/>
<evidence type="ECO:0000256" key="1">
    <source>
        <dbReference type="ARBA" id="ARBA00022729"/>
    </source>
</evidence>
<keyword evidence="1" id="KW-0732">Signal</keyword>
<dbReference type="Pfam" id="PF00497">
    <property type="entry name" value="SBP_bac_3"/>
    <property type="match status" value="1"/>
</dbReference>
<dbReference type="SUPFAM" id="SSF53850">
    <property type="entry name" value="Periplasmic binding protein-like II"/>
    <property type="match status" value="1"/>
</dbReference>
<dbReference type="KEGG" id="palw:PSAL_029200"/>
<dbReference type="RefSeq" id="WP_119839300.1">
    <property type="nucleotide sequence ID" value="NZ_CP060436.1"/>
</dbReference>
<reference evidence="3 4" key="1">
    <citation type="submission" date="2020-08" db="EMBL/GenBank/DDBJ databases">
        <title>Genome sequence of Rhodobacteraceae bacterium Lw-13e.</title>
        <authorList>
            <person name="Poehlein A."/>
            <person name="Wolter L."/>
            <person name="Daniel R."/>
            <person name="Brinkhoff T."/>
        </authorList>
    </citation>
    <scope>NUCLEOTIDE SEQUENCE [LARGE SCALE GENOMIC DNA]</scope>
    <source>
        <strain evidence="3 4">Lw-13e</strain>
    </source>
</reference>
<name>A0A418SG98_9RHOB</name>